<keyword evidence="2" id="KW-1185">Reference proteome</keyword>
<dbReference type="EMBL" id="JAYMYS010000007">
    <property type="protein sequence ID" value="KAK7387507.1"/>
    <property type="molecule type" value="Genomic_DNA"/>
</dbReference>
<organism evidence="1 2">
    <name type="scientific">Psophocarpus tetragonolobus</name>
    <name type="common">Winged bean</name>
    <name type="synonym">Dolichos tetragonolobus</name>
    <dbReference type="NCBI Taxonomy" id="3891"/>
    <lineage>
        <taxon>Eukaryota</taxon>
        <taxon>Viridiplantae</taxon>
        <taxon>Streptophyta</taxon>
        <taxon>Embryophyta</taxon>
        <taxon>Tracheophyta</taxon>
        <taxon>Spermatophyta</taxon>
        <taxon>Magnoliopsida</taxon>
        <taxon>eudicotyledons</taxon>
        <taxon>Gunneridae</taxon>
        <taxon>Pentapetalae</taxon>
        <taxon>rosids</taxon>
        <taxon>fabids</taxon>
        <taxon>Fabales</taxon>
        <taxon>Fabaceae</taxon>
        <taxon>Papilionoideae</taxon>
        <taxon>50 kb inversion clade</taxon>
        <taxon>NPAAA clade</taxon>
        <taxon>indigoferoid/millettioid clade</taxon>
        <taxon>Phaseoleae</taxon>
        <taxon>Psophocarpus</taxon>
    </lineage>
</organism>
<dbReference type="AlphaFoldDB" id="A0AAN9XBN6"/>
<dbReference type="Proteomes" id="UP001386955">
    <property type="component" value="Unassembled WGS sequence"/>
</dbReference>
<proteinExistence type="predicted"/>
<evidence type="ECO:0000313" key="1">
    <source>
        <dbReference type="EMBL" id="KAK7387507.1"/>
    </source>
</evidence>
<protein>
    <submittedName>
        <fullName evidence="1">Uncharacterized protein</fullName>
    </submittedName>
</protein>
<gene>
    <name evidence="1" type="ORF">VNO78_28364</name>
</gene>
<name>A0AAN9XBN6_PSOTE</name>
<reference evidence="1 2" key="1">
    <citation type="submission" date="2024-01" db="EMBL/GenBank/DDBJ databases">
        <title>The genomes of 5 underutilized Papilionoideae crops provide insights into root nodulation and disease resistanc.</title>
        <authorList>
            <person name="Jiang F."/>
        </authorList>
    </citation>
    <scope>NUCLEOTIDE SEQUENCE [LARGE SCALE GENOMIC DNA]</scope>
    <source>
        <strain evidence="1">DUOXIRENSHENG_FW03</strain>
        <tissue evidence="1">Leaves</tissue>
    </source>
</reference>
<comment type="caution">
    <text evidence="1">The sequence shown here is derived from an EMBL/GenBank/DDBJ whole genome shotgun (WGS) entry which is preliminary data.</text>
</comment>
<accession>A0AAN9XBN6</accession>
<evidence type="ECO:0000313" key="2">
    <source>
        <dbReference type="Proteomes" id="UP001386955"/>
    </source>
</evidence>
<sequence length="187" mass="20994">MRDYLRVKDTPLVVELVLLRNKGVASTGSWVGSDVVMVVDKDATPILKMIVGTPGTGQAEIQRPVVEAKASYKWDTREVSTYSIVFTLVKEICELKREVKLCAINKFLPKGDGKQAAKGEQVLEEDKVTWDTKVGELKTTLRIRRALRQVKVWPPNLNLSTYGVGFEVKEVHIVTEFDESKIEAYKG</sequence>